<dbReference type="Proteomes" id="UP000191153">
    <property type="component" value="Unassembled WGS sequence"/>
</dbReference>
<dbReference type="RefSeq" id="WP_159443650.1">
    <property type="nucleotide sequence ID" value="NZ_FUWX01000040.1"/>
</dbReference>
<dbReference type="Pfam" id="PF07751">
    <property type="entry name" value="Abi_2"/>
    <property type="match status" value="1"/>
</dbReference>
<evidence type="ECO:0000313" key="1">
    <source>
        <dbReference type="EMBL" id="SKA09973.1"/>
    </source>
</evidence>
<accession>A0A1T4R1S7</accession>
<protein>
    <submittedName>
        <fullName evidence="1">Abortive infection bacteriophage resistance protein</fullName>
    </submittedName>
</protein>
<dbReference type="STRING" id="180163.SAMN02745174_02550"/>
<reference evidence="1 2" key="1">
    <citation type="submission" date="2017-02" db="EMBL/GenBank/DDBJ databases">
        <authorList>
            <person name="Peterson S.W."/>
        </authorList>
    </citation>
    <scope>NUCLEOTIDE SEQUENCE [LARGE SCALE GENOMIC DNA]</scope>
    <source>
        <strain evidence="1 2">ATCC 700028</strain>
    </source>
</reference>
<dbReference type="AlphaFoldDB" id="A0A1T4R1S7"/>
<dbReference type="InterPro" id="IPR011664">
    <property type="entry name" value="Abi_system_AbiD/AbiF-like"/>
</dbReference>
<dbReference type="PIRSF" id="PIRSF034934">
    <property type="entry name" value="AbiF_AbiD"/>
    <property type="match status" value="1"/>
</dbReference>
<dbReference type="EMBL" id="FUWX01000040">
    <property type="protein sequence ID" value="SKA09973.1"/>
    <property type="molecule type" value="Genomic_DNA"/>
</dbReference>
<organism evidence="1 2">
    <name type="scientific">Cetobacterium ceti</name>
    <dbReference type="NCBI Taxonomy" id="180163"/>
    <lineage>
        <taxon>Bacteria</taxon>
        <taxon>Fusobacteriati</taxon>
        <taxon>Fusobacteriota</taxon>
        <taxon>Fusobacteriia</taxon>
        <taxon>Fusobacteriales</taxon>
        <taxon>Fusobacteriaceae</taxon>
        <taxon>Cetobacterium</taxon>
    </lineage>
</organism>
<dbReference type="OrthoDB" id="5363652at2"/>
<sequence length="303" mass="35979">MKEYPFLTFEEQLNLFEKRGLKIKNRERALERISNINYYKLKEFAEPFATICEKTNDIKYENISFEGIVLRFYTDKNLRMYLLDAMEKVEVSLKTKIGYVLGKSTGEAGYLKFNNWCNKEEYCRHYLRDQQEEFKKRITNYLTSRQTMAISAFLKENKNRDIPIWMAMELLTFGDLIKMYELMSNKLRKEVASFYGLESKTFEKYLKNLKLIRNFSAHNGKIIDIKFKTIPPLKKDWIDLLDSEKNGIAITIFILKDLIYKINPNYGFGNIQSVLNKYINNKDIKAQSLGFNNKNVTKNFLFK</sequence>
<evidence type="ECO:0000313" key="2">
    <source>
        <dbReference type="Proteomes" id="UP000191153"/>
    </source>
</evidence>
<name>A0A1T4R1S7_9FUSO</name>
<proteinExistence type="predicted"/>
<keyword evidence="2" id="KW-1185">Reference proteome</keyword>
<dbReference type="InterPro" id="IPR017034">
    <property type="entry name" value="Abi_system_AbiD/AbiF"/>
</dbReference>
<gene>
    <name evidence="1" type="ORF">SAMN02745174_02550</name>
</gene>